<organism evidence="2 3">
    <name type="scientific">Linum tenue</name>
    <dbReference type="NCBI Taxonomy" id="586396"/>
    <lineage>
        <taxon>Eukaryota</taxon>
        <taxon>Viridiplantae</taxon>
        <taxon>Streptophyta</taxon>
        <taxon>Embryophyta</taxon>
        <taxon>Tracheophyta</taxon>
        <taxon>Spermatophyta</taxon>
        <taxon>Magnoliopsida</taxon>
        <taxon>eudicotyledons</taxon>
        <taxon>Gunneridae</taxon>
        <taxon>Pentapetalae</taxon>
        <taxon>rosids</taxon>
        <taxon>fabids</taxon>
        <taxon>Malpighiales</taxon>
        <taxon>Linaceae</taxon>
        <taxon>Linum</taxon>
    </lineage>
</organism>
<keyword evidence="3" id="KW-1185">Reference proteome</keyword>
<dbReference type="Proteomes" id="UP001154282">
    <property type="component" value="Unassembled WGS sequence"/>
</dbReference>
<protein>
    <recommendedName>
        <fullName evidence="4">HAT C-terminal dimerisation domain-containing protein</fullName>
    </recommendedName>
</protein>
<accession>A0AAV0S431</accession>
<proteinExistence type="predicted"/>
<comment type="caution">
    <text evidence="2">The sequence shown here is derived from an EMBL/GenBank/DDBJ whole genome shotgun (WGS) entry which is preliminary data.</text>
</comment>
<evidence type="ECO:0000313" key="3">
    <source>
        <dbReference type="Proteomes" id="UP001154282"/>
    </source>
</evidence>
<reference evidence="2" key="1">
    <citation type="submission" date="2022-08" db="EMBL/GenBank/DDBJ databases">
        <authorList>
            <person name="Gutierrez-Valencia J."/>
        </authorList>
    </citation>
    <scope>NUCLEOTIDE SEQUENCE</scope>
</reference>
<dbReference type="AlphaFoldDB" id="A0AAV0S431"/>
<feature type="region of interest" description="Disordered" evidence="1">
    <location>
        <begin position="61"/>
        <end position="94"/>
    </location>
</feature>
<feature type="compositionally biased region" description="Polar residues" evidence="1">
    <location>
        <begin position="77"/>
        <end position="94"/>
    </location>
</feature>
<dbReference type="EMBL" id="CAMGYJ010000011">
    <property type="protein sequence ID" value="CAI0627575.1"/>
    <property type="molecule type" value="Genomic_DNA"/>
</dbReference>
<evidence type="ECO:0008006" key="4">
    <source>
        <dbReference type="Google" id="ProtNLM"/>
    </source>
</evidence>
<feature type="compositionally biased region" description="Polar residues" evidence="1">
    <location>
        <begin position="61"/>
        <end position="70"/>
    </location>
</feature>
<evidence type="ECO:0000313" key="2">
    <source>
        <dbReference type="EMBL" id="CAI0627575.1"/>
    </source>
</evidence>
<sequence>ILDDFRSSLTPKIVEALICSSDWIRGDSAPPSIEEDPEEVEKIDEELDKLMNAISIRDNLVSSTSTSNVPSGRRNDGSASSSACGDTSDVSMHG</sequence>
<gene>
    <name evidence="2" type="ORF">LITE_LOCUS51323</name>
</gene>
<name>A0AAV0S431_9ROSI</name>
<feature type="non-terminal residue" evidence="2">
    <location>
        <position position="1"/>
    </location>
</feature>
<evidence type="ECO:0000256" key="1">
    <source>
        <dbReference type="SAM" id="MobiDB-lite"/>
    </source>
</evidence>